<dbReference type="PROSITE" id="PS00379">
    <property type="entry name" value="CDP_ALCOHOL_P_TRANSF"/>
    <property type="match status" value="1"/>
</dbReference>
<evidence type="ECO:0000313" key="7">
    <source>
        <dbReference type="EMBL" id="KIS23010.1"/>
    </source>
</evidence>
<dbReference type="EMBL" id="JXSU01000007">
    <property type="protein sequence ID" value="KIS23010.1"/>
    <property type="molecule type" value="Genomic_DNA"/>
</dbReference>
<dbReference type="Proteomes" id="UP000032250">
    <property type="component" value="Unassembled WGS sequence"/>
</dbReference>
<comment type="function">
    <text evidence="1">This protein catalyzes the committed step to the synthesis of the acidic phospholipids.</text>
</comment>
<dbReference type="GO" id="GO:0016020">
    <property type="term" value="C:membrane"/>
    <property type="evidence" value="ECO:0007669"/>
    <property type="project" value="InterPro"/>
</dbReference>
<evidence type="ECO:0000256" key="3">
    <source>
        <dbReference type="ARBA" id="ARBA00022679"/>
    </source>
</evidence>
<dbReference type="GO" id="GO:0006655">
    <property type="term" value="P:phosphatidylglycerol biosynthetic process"/>
    <property type="evidence" value="ECO:0007669"/>
    <property type="project" value="UniProtKB-UniPathway"/>
</dbReference>
<evidence type="ECO:0000256" key="5">
    <source>
        <dbReference type="RuleBase" id="RU003750"/>
    </source>
</evidence>
<evidence type="ECO:0000256" key="2">
    <source>
        <dbReference type="ARBA" id="ARBA00010441"/>
    </source>
</evidence>
<sequence length="187" mass="21558">MKIPKCTPNVLTGLRIVLTFIYLLLLDNLNFYSNNRLYFASAGIVFFLICVTDFIDGKIARKIKAESLLGSFLDVTADFIFIISSLALLNLNSRIPIWFTVLTLIKFMEFFITSYIIKKYYNVSNNLFQFDYFGRIAAMNFFLIPGMVLLTYIGLDIIYINMLIWITLILVIISFSVRCTKVIKCLS</sequence>
<comment type="caution">
    <text evidence="7">The sequence shown here is derived from an EMBL/GenBank/DDBJ whole genome shotgun (WGS) entry which is preliminary data.</text>
</comment>
<gene>
    <name evidence="7" type="ORF">N495_05235</name>
</gene>
<feature type="transmembrane region" description="Helical" evidence="6">
    <location>
        <begin position="132"/>
        <end position="152"/>
    </location>
</feature>
<dbReference type="UniPathway" id="UPA00084">
    <property type="reaction ID" value="UER00503"/>
</dbReference>
<proteinExistence type="inferred from homology"/>
<feature type="transmembrane region" description="Helical" evidence="6">
    <location>
        <begin position="37"/>
        <end position="55"/>
    </location>
</feature>
<feature type="transmembrane region" description="Helical" evidence="6">
    <location>
        <begin position="95"/>
        <end position="112"/>
    </location>
</feature>
<keyword evidence="6" id="KW-0812">Transmembrane</keyword>
<dbReference type="RefSeq" id="WP_003489379.1">
    <property type="nucleotide sequence ID" value="NZ_JXSU01000007.1"/>
</dbReference>
<keyword evidence="3 5" id="KW-0808">Transferase</keyword>
<feature type="transmembrane region" description="Helical" evidence="6">
    <location>
        <begin position="67"/>
        <end position="89"/>
    </location>
</feature>
<accession>A0A0D1BRR4</accession>
<dbReference type="PIRSF" id="PIRSF000847">
    <property type="entry name" value="Phos_ph_gly_syn"/>
    <property type="match status" value="1"/>
</dbReference>
<name>A0A0D1BRR4_CLOBO</name>
<dbReference type="Gene3D" id="1.20.120.1760">
    <property type="match status" value="1"/>
</dbReference>
<evidence type="ECO:0000256" key="1">
    <source>
        <dbReference type="ARBA" id="ARBA00003973"/>
    </source>
</evidence>
<protein>
    <recommendedName>
        <fullName evidence="4">Phosphatidylglycerophosphate synthase</fullName>
    </recommendedName>
</protein>
<dbReference type="PATRIC" id="fig|1379739.3.peg.1369"/>
<organism evidence="7 8">
    <name type="scientific">Clostridium botulinum B2 450</name>
    <dbReference type="NCBI Taxonomy" id="1379739"/>
    <lineage>
        <taxon>Bacteria</taxon>
        <taxon>Bacillati</taxon>
        <taxon>Bacillota</taxon>
        <taxon>Clostridia</taxon>
        <taxon>Eubacteriales</taxon>
        <taxon>Clostridiaceae</taxon>
        <taxon>Clostridium</taxon>
    </lineage>
</organism>
<evidence type="ECO:0000313" key="8">
    <source>
        <dbReference type="Proteomes" id="UP000032250"/>
    </source>
</evidence>
<dbReference type="OrthoDB" id="9796672at2"/>
<evidence type="ECO:0000256" key="4">
    <source>
        <dbReference type="ARBA" id="ARBA00033018"/>
    </source>
</evidence>
<dbReference type="InterPro" id="IPR043130">
    <property type="entry name" value="CDP-OH_PTrfase_TM_dom"/>
</dbReference>
<keyword evidence="6" id="KW-0472">Membrane</keyword>
<comment type="similarity">
    <text evidence="2 5">Belongs to the CDP-alcohol phosphatidyltransferase class-I family.</text>
</comment>
<dbReference type="GO" id="GO:0008444">
    <property type="term" value="F:CDP-diacylglycerol-glycerol-3-phosphate 3-phosphatidyltransferase activity"/>
    <property type="evidence" value="ECO:0007669"/>
    <property type="project" value="InterPro"/>
</dbReference>
<feature type="transmembrane region" description="Helical" evidence="6">
    <location>
        <begin position="158"/>
        <end position="177"/>
    </location>
</feature>
<reference evidence="7 8" key="1">
    <citation type="submission" date="2014-06" db="EMBL/GenBank/DDBJ databases">
        <title>Genome characterization of distinct group I Clostridium botulinum lineages.</title>
        <authorList>
            <person name="Giordani F."/>
            <person name="Anselmo A."/>
            <person name="Fillo S."/>
            <person name="Palozzi A.M."/>
            <person name="Fortunato A."/>
            <person name="Gentile B."/>
            <person name="Ciammaruconi A."/>
            <person name="Anniballi F."/>
            <person name="De Medici D."/>
            <person name="Lista F."/>
        </authorList>
    </citation>
    <scope>NUCLEOTIDE SEQUENCE [LARGE SCALE GENOMIC DNA]</scope>
    <source>
        <strain evidence="7 8">B2 450</strain>
    </source>
</reference>
<dbReference type="HOGENOM" id="CLU_110585_0_0_9"/>
<keyword evidence="6" id="KW-1133">Transmembrane helix</keyword>
<dbReference type="AlphaFoldDB" id="A0A0D1BRR4"/>
<dbReference type="InterPro" id="IPR000462">
    <property type="entry name" value="CDP-OH_P_trans"/>
</dbReference>
<feature type="transmembrane region" description="Helical" evidence="6">
    <location>
        <begin position="7"/>
        <end position="25"/>
    </location>
</feature>
<dbReference type="Pfam" id="PF01066">
    <property type="entry name" value="CDP-OH_P_transf"/>
    <property type="match status" value="1"/>
</dbReference>
<dbReference type="InterPro" id="IPR048254">
    <property type="entry name" value="CDP_ALCOHOL_P_TRANSF_CS"/>
</dbReference>
<dbReference type="InterPro" id="IPR004570">
    <property type="entry name" value="Phosphatidylglycerol_P_synth"/>
</dbReference>
<evidence type="ECO:0000256" key="6">
    <source>
        <dbReference type="SAM" id="Phobius"/>
    </source>
</evidence>